<keyword evidence="10 11" id="KW-0813">Transport</keyword>
<dbReference type="PANTHER" id="PTHR47019:SF1">
    <property type="entry name" value="LIPID II FLIPPASE MURJ"/>
    <property type="match status" value="1"/>
</dbReference>
<keyword evidence="10 11" id="KW-0961">Cell wall biogenesis/degradation</keyword>
<evidence type="ECO:0000256" key="2">
    <source>
        <dbReference type="ARBA" id="ARBA00022475"/>
    </source>
</evidence>
<feature type="transmembrane region" description="Helical" evidence="10">
    <location>
        <begin position="158"/>
        <end position="180"/>
    </location>
</feature>
<protein>
    <recommendedName>
        <fullName evidence="10">Probable lipid II flippase MurJ</fullName>
    </recommendedName>
</protein>
<dbReference type="GO" id="GO:0008360">
    <property type="term" value="P:regulation of cell shape"/>
    <property type="evidence" value="ECO:0007669"/>
    <property type="project" value="UniProtKB-UniRule"/>
</dbReference>
<feature type="transmembrane region" description="Helical" evidence="10">
    <location>
        <begin position="273"/>
        <end position="291"/>
    </location>
</feature>
<comment type="function">
    <text evidence="8 10 11">Involved in peptidoglycan biosynthesis. Transports lipid-linked peptidoglycan precursors from the inner to the outer leaflet of the cytoplasmic membrane.</text>
</comment>
<evidence type="ECO:0000256" key="5">
    <source>
        <dbReference type="ARBA" id="ARBA00022984"/>
    </source>
</evidence>
<dbReference type="EMBL" id="CP116423">
    <property type="protein sequence ID" value="WCE70706.1"/>
    <property type="molecule type" value="Genomic_DNA"/>
</dbReference>
<reference evidence="12" key="1">
    <citation type="submission" date="2023-01" db="EMBL/GenBank/DDBJ databases">
        <title>Comparative genomic analysis of cold water coral derived Sulfitobacter faviae: insights into their metabolism and habitat adaptation.</title>
        <authorList>
            <person name="Guo Y."/>
            <person name="Lin S."/>
            <person name="Huang Z."/>
            <person name="Tang K."/>
            <person name="Wang X."/>
        </authorList>
    </citation>
    <scope>NUCLEOTIDE SEQUENCE</scope>
    <source>
        <strain evidence="12">SCSIO W_1865</strain>
    </source>
</reference>
<comment type="pathway">
    <text evidence="10">Cell wall biogenesis; peptidoglycan biosynthesis.</text>
</comment>
<keyword evidence="3 10" id="KW-0812">Transmembrane</keyword>
<feature type="transmembrane region" description="Helical" evidence="10">
    <location>
        <begin position="229"/>
        <end position="253"/>
    </location>
</feature>
<feature type="transmembrane region" description="Helical" evidence="10">
    <location>
        <begin position="478"/>
        <end position="503"/>
    </location>
</feature>
<keyword evidence="2 10" id="KW-1003">Cell membrane</keyword>
<keyword evidence="10" id="KW-0997">Cell inner membrane</keyword>
<dbReference type="GO" id="GO:0071555">
    <property type="term" value="P:cell wall organization"/>
    <property type="evidence" value="ECO:0007669"/>
    <property type="project" value="UniProtKB-UniRule"/>
</dbReference>
<dbReference type="RefSeq" id="WP_271688936.1">
    <property type="nucleotide sequence ID" value="NZ_CP116423.1"/>
</dbReference>
<dbReference type="GO" id="GO:0009252">
    <property type="term" value="P:peptidoglycan biosynthetic process"/>
    <property type="evidence" value="ECO:0007669"/>
    <property type="project" value="UniProtKB-UniRule"/>
</dbReference>
<evidence type="ECO:0000256" key="3">
    <source>
        <dbReference type="ARBA" id="ARBA00022692"/>
    </source>
</evidence>
<name>A0AAX3LQS8_9RHOB</name>
<dbReference type="Proteomes" id="UP001210770">
    <property type="component" value="Chromosome"/>
</dbReference>
<keyword evidence="5 10" id="KW-0573">Peptidoglycan synthesis</keyword>
<feature type="transmembrane region" description="Helical" evidence="10">
    <location>
        <begin position="92"/>
        <end position="113"/>
    </location>
</feature>
<keyword evidence="4 10" id="KW-0133">Cell shape</keyword>
<dbReference type="Pfam" id="PF03023">
    <property type="entry name" value="MurJ"/>
    <property type="match status" value="1"/>
</dbReference>
<feature type="transmembrane region" description="Helical" evidence="10">
    <location>
        <begin position="410"/>
        <end position="428"/>
    </location>
</feature>
<evidence type="ECO:0000256" key="9">
    <source>
        <dbReference type="ARBA" id="ARBA00061532"/>
    </source>
</evidence>
<feature type="transmembrane region" description="Helical" evidence="10">
    <location>
        <begin position="347"/>
        <end position="365"/>
    </location>
</feature>
<dbReference type="PANTHER" id="PTHR47019">
    <property type="entry name" value="LIPID II FLIPPASE MURJ"/>
    <property type="match status" value="1"/>
</dbReference>
<accession>A0AAX3LQS8</accession>
<gene>
    <name evidence="10 12" type="primary">murJ</name>
    <name evidence="12" type="ORF">PL336_02375</name>
</gene>
<dbReference type="NCBIfam" id="TIGR01695">
    <property type="entry name" value="murJ_mviN"/>
    <property type="match status" value="1"/>
</dbReference>
<proteinExistence type="inferred from homology"/>
<dbReference type="PRINTS" id="PR01806">
    <property type="entry name" value="VIRFACTRMVIN"/>
</dbReference>
<dbReference type="CDD" id="cd13123">
    <property type="entry name" value="MATE_MurJ_like"/>
    <property type="match status" value="1"/>
</dbReference>
<keyword evidence="6 10" id="KW-1133">Transmembrane helix</keyword>
<dbReference type="HAMAP" id="MF_02078">
    <property type="entry name" value="MurJ_MviN"/>
    <property type="match status" value="1"/>
</dbReference>
<dbReference type="AlphaFoldDB" id="A0AAX3LQS8"/>
<dbReference type="GO" id="GO:0005886">
    <property type="term" value="C:plasma membrane"/>
    <property type="evidence" value="ECO:0007669"/>
    <property type="project" value="UniProtKB-SubCell"/>
</dbReference>
<evidence type="ECO:0000256" key="7">
    <source>
        <dbReference type="ARBA" id="ARBA00023136"/>
    </source>
</evidence>
<evidence type="ECO:0000313" key="13">
    <source>
        <dbReference type="Proteomes" id="UP001210770"/>
    </source>
</evidence>
<comment type="subcellular location">
    <subcellularLocation>
        <location evidence="10">Cell inner membrane</location>
        <topology evidence="10">Multi-pass membrane protein</topology>
    </subcellularLocation>
    <subcellularLocation>
        <location evidence="1">Cell membrane</location>
        <topology evidence="1">Multi-pass membrane protein</topology>
    </subcellularLocation>
</comment>
<evidence type="ECO:0000256" key="10">
    <source>
        <dbReference type="HAMAP-Rule" id="MF_02078"/>
    </source>
</evidence>
<dbReference type="GO" id="GO:0015648">
    <property type="term" value="F:lipid-linked peptidoglycan transporter activity"/>
    <property type="evidence" value="ECO:0007669"/>
    <property type="project" value="UniProtKB-UniRule"/>
</dbReference>
<evidence type="ECO:0000256" key="1">
    <source>
        <dbReference type="ARBA" id="ARBA00004651"/>
    </source>
</evidence>
<evidence type="ECO:0000256" key="11">
    <source>
        <dbReference type="PIRNR" id="PIRNR002869"/>
    </source>
</evidence>
<dbReference type="InterPro" id="IPR004268">
    <property type="entry name" value="MurJ"/>
</dbReference>
<feature type="transmembrane region" description="Helical" evidence="10">
    <location>
        <begin position="186"/>
        <end position="208"/>
    </location>
</feature>
<evidence type="ECO:0000313" key="12">
    <source>
        <dbReference type="EMBL" id="WCE70706.1"/>
    </source>
</evidence>
<keyword evidence="7 10" id="KW-0472">Membrane</keyword>
<dbReference type="PIRSF" id="PIRSF002869">
    <property type="entry name" value="MviN"/>
    <property type="match status" value="1"/>
</dbReference>
<feature type="transmembrane region" description="Helical" evidence="10">
    <location>
        <begin position="448"/>
        <end position="466"/>
    </location>
</feature>
<organism evidence="12 13">
    <name type="scientific">Sulfitobacter faviae</name>
    <dbReference type="NCBI Taxonomy" id="1775881"/>
    <lineage>
        <taxon>Bacteria</taxon>
        <taxon>Pseudomonadati</taxon>
        <taxon>Pseudomonadota</taxon>
        <taxon>Alphaproteobacteria</taxon>
        <taxon>Rhodobacterales</taxon>
        <taxon>Roseobacteraceae</taxon>
        <taxon>Sulfitobacter</taxon>
    </lineage>
</organism>
<sequence length="513" mass="54841">MKPIRLMSGFFTVGVWTLLSRVLGFLREVLLLSLIGPGPVMDAFVAAFRLPNMFRRFFAEGAFNAAFVPMFAKKLEGEEGAGTFARDAFNGLSLVVLALTALGMIFMPGLVWLTAEGFVGDPRFDMTVAFGRIAFPYILCMSLSALFSGILNATGRFAVAAAAPVLLNIFVIAAMTFAALTGGEVALWLIWSIPVAGVAQLALTWRAAAQAGFPLRPSRPRWTPDMRAMIVIALPAALASGVMQINLVVGQLVASQYDKAVSWLFAADRLYQLPLGVVGIAVGIVLLPDLSRRLRAGDDAGAQTALSRAAEISLALTIPSSVALIVIPFALVTVLFERGASGVDDTAAIATAVMVYGLGLPSFVLQKILQPVYFAREDTRRPFHFAVIAMVVNAALAVGLAPFIGWIAPAVATTLAGWTMFACLAIGARRFGDAVKFDARFHKRIWRILIASAAMGVALWLGNAALQPMLGMPWWRGLALVLLLVIAAVSYFGVGQLIGAFRLSEFKSAMRRG</sequence>
<evidence type="ECO:0000256" key="8">
    <source>
        <dbReference type="ARBA" id="ARBA00060041"/>
    </source>
</evidence>
<feature type="transmembrane region" description="Helical" evidence="10">
    <location>
        <begin position="133"/>
        <end position="151"/>
    </location>
</feature>
<evidence type="ECO:0000256" key="4">
    <source>
        <dbReference type="ARBA" id="ARBA00022960"/>
    </source>
</evidence>
<dbReference type="GO" id="GO:0034204">
    <property type="term" value="P:lipid translocation"/>
    <property type="evidence" value="ECO:0007669"/>
    <property type="project" value="TreeGrafter"/>
</dbReference>
<feature type="transmembrane region" description="Helical" evidence="10">
    <location>
        <begin position="385"/>
        <end position="404"/>
    </location>
</feature>
<comment type="similarity">
    <text evidence="9 10 11">Belongs to the MurJ/MviN family.</text>
</comment>
<feature type="transmembrane region" description="Helical" evidence="10">
    <location>
        <begin position="312"/>
        <end position="335"/>
    </location>
</feature>
<feature type="transmembrane region" description="Helical" evidence="10">
    <location>
        <begin position="34"/>
        <end position="50"/>
    </location>
</feature>
<dbReference type="InterPro" id="IPR051050">
    <property type="entry name" value="Lipid_II_flippase_MurJ/MviN"/>
</dbReference>
<evidence type="ECO:0000256" key="6">
    <source>
        <dbReference type="ARBA" id="ARBA00022989"/>
    </source>
</evidence>